<dbReference type="InterPro" id="IPR032710">
    <property type="entry name" value="NTF2-like_dom_sf"/>
</dbReference>
<gene>
    <name evidence="2" type="ORF">LTR09_012862</name>
</gene>
<reference evidence="2" key="1">
    <citation type="submission" date="2023-04" db="EMBL/GenBank/DDBJ databases">
        <title>Black Yeasts Isolated from many extreme environments.</title>
        <authorList>
            <person name="Coleine C."/>
            <person name="Stajich J.E."/>
            <person name="Selbmann L."/>
        </authorList>
    </citation>
    <scope>NUCLEOTIDE SEQUENCE</scope>
    <source>
        <strain evidence="2">CCFEE 5312</strain>
    </source>
</reference>
<evidence type="ECO:0000259" key="1">
    <source>
        <dbReference type="Pfam" id="PF13577"/>
    </source>
</evidence>
<evidence type="ECO:0000313" key="2">
    <source>
        <dbReference type="EMBL" id="KAK3045565.1"/>
    </source>
</evidence>
<accession>A0AAJ0D489</accession>
<dbReference type="EMBL" id="JAWDJX010000198">
    <property type="protein sequence ID" value="KAK3045565.1"/>
    <property type="molecule type" value="Genomic_DNA"/>
</dbReference>
<comment type="caution">
    <text evidence="2">The sequence shown here is derived from an EMBL/GenBank/DDBJ whole genome shotgun (WGS) entry which is preliminary data.</text>
</comment>
<name>A0AAJ0D489_9PEZI</name>
<dbReference type="Pfam" id="PF13577">
    <property type="entry name" value="SnoaL_4"/>
    <property type="match status" value="1"/>
</dbReference>
<dbReference type="Gene3D" id="3.10.450.50">
    <property type="match status" value="1"/>
</dbReference>
<dbReference type="SUPFAM" id="SSF54427">
    <property type="entry name" value="NTF2-like"/>
    <property type="match status" value="1"/>
</dbReference>
<evidence type="ECO:0000313" key="3">
    <source>
        <dbReference type="Proteomes" id="UP001271007"/>
    </source>
</evidence>
<feature type="domain" description="SnoaL-like" evidence="1">
    <location>
        <begin position="7"/>
        <end position="134"/>
    </location>
</feature>
<dbReference type="InterPro" id="IPR037401">
    <property type="entry name" value="SnoaL-like"/>
</dbReference>
<protein>
    <recommendedName>
        <fullName evidence="1">SnoaL-like domain-containing protein</fullName>
    </recommendedName>
</protein>
<keyword evidence="3" id="KW-1185">Reference proteome</keyword>
<dbReference type="AlphaFoldDB" id="A0AAJ0D489"/>
<dbReference type="Proteomes" id="UP001271007">
    <property type="component" value="Unassembled WGS sequence"/>
</dbReference>
<proteinExistence type="predicted"/>
<sequence>MSFNATLERADITYLLRSERHFRDSKRWDDMRACYHPDDNQTLVNISWHKGGIDGFIAGSRKLSSDAVAIMHDITPVTIQFASTRRQALSESTGRIFARYTYEGVDMVMTNFVRLFTQLEKINIGGEDTWRMLSLECLYMFETLTPCLPPAPDKPLVLDFSGLENARRSYKAVVWHIGTLGGSVRDDLPGIDQPETVKEIEDRNQAWIGRE</sequence>
<organism evidence="2 3">
    <name type="scientific">Extremus antarcticus</name>
    <dbReference type="NCBI Taxonomy" id="702011"/>
    <lineage>
        <taxon>Eukaryota</taxon>
        <taxon>Fungi</taxon>
        <taxon>Dikarya</taxon>
        <taxon>Ascomycota</taxon>
        <taxon>Pezizomycotina</taxon>
        <taxon>Dothideomycetes</taxon>
        <taxon>Dothideomycetidae</taxon>
        <taxon>Mycosphaerellales</taxon>
        <taxon>Extremaceae</taxon>
        <taxon>Extremus</taxon>
    </lineage>
</organism>